<gene>
    <name evidence="3" type="ORF">ACFFLM_15000</name>
</gene>
<dbReference type="EC" id="2.4.-.-" evidence="3"/>
<organism evidence="3 4">
    <name type="scientific">Deinococcus oregonensis</name>
    <dbReference type="NCBI Taxonomy" id="1805970"/>
    <lineage>
        <taxon>Bacteria</taxon>
        <taxon>Thermotogati</taxon>
        <taxon>Deinococcota</taxon>
        <taxon>Deinococci</taxon>
        <taxon>Deinococcales</taxon>
        <taxon>Deinococcaceae</taxon>
        <taxon>Deinococcus</taxon>
    </lineage>
</organism>
<dbReference type="Gene3D" id="3.40.50.2000">
    <property type="entry name" value="Glycogen Phosphorylase B"/>
    <property type="match status" value="2"/>
</dbReference>
<dbReference type="InterPro" id="IPR028098">
    <property type="entry name" value="Glyco_trans_4-like_N"/>
</dbReference>
<dbReference type="PANTHER" id="PTHR12526:SF630">
    <property type="entry name" value="GLYCOSYLTRANSFERASE"/>
    <property type="match status" value="1"/>
</dbReference>
<keyword evidence="3" id="KW-0808">Transferase</keyword>
<feature type="domain" description="Glycosyl transferase family 1" evidence="1">
    <location>
        <begin position="204"/>
        <end position="350"/>
    </location>
</feature>
<dbReference type="CDD" id="cd03811">
    <property type="entry name" value="GT4_GT28_WabH-like"/>
    <property type="match status" value="1"/>
</dbReference>
<evidence type="ECO:0000313" key="3">
    <source>
        <dbReference type="EMBL" id="MFB9993279.1"/>
    </source>
</evidence>
<dbReference type="RefSeq" id="WP_380011790.1">
    <property type="nucleotide sequence ID" value="NZ_JBHLYR010000045.1"/>
</dbReference>
<dbReference type="PANTHER" id="PTHR12526">
    <property type="entry name" value="GLYCOSYLTRANSFERASE"/>
    <property type="match status" value="1"/>
</dbReference>
<keyword evidence="4" id="KW-1185">Reference proteome</keyword>
<dbReference type="InterPro" id="IPR001296">
    <property type="entry name" value="Glyco_trans_1"/>
</dbReference>
<keyword evidence="3" id="KW-0328">Glycosyltransferase</keyword>
<sequence>MTEAIQQTARIKVLFVLEGLYGRGAERVTLGLIARLDRRQFEPSIWILRSEDALKGELPPGVPVTVALGPGQRIRHAVTRVPATLLAAARQADVIVGAVELMPTYFAGLASLFTRTPALAWVRNDLSHTFSEQPAWHRFLSRLIYARLPRLVFVSRGTRETLKRLQPLRPERLSVVYNPIELERIRASSTHPLPDWAAFMQIRPTVLGLGRLTTQKGFDTLIRAHAQLRQQGVVHDLVIAGEGEEQAALERLIEELGVQDSVHLPGYLSNPYPLLKHASAFALSSRWEGLGGVIVEAMACGIPVVATDCPSGPGEILEGGWSGQLVPVDDAPALAAALGRVLTQPAVSQHFAALGLRRAEAFAPSASVPQWEAVLRAVAGQGEVNRELENVAANDTHGELSLP</sequence>
<dbReference type="Proteomes" id="UP001589733">
    <property type="component" value="Unassembled WGS sequence"/>
</dbReference>
<evidence type="ECO:0000259" key="2">
    <source>
        <dbReference type="Pfam" id="PF13439"/>
    </source>
</evidence>
<dbReference type="Pfam" id="PF00534">
    <property type="entry name" value="Glycos_transf_1"/>
    <property type="match status" value="1"/>
</dbReference>
<reference evidence="3 4" key="1">
    <citation type="submission" date="2024-09" db="EMBL/GenBank/DDBJ databases">
        <authorList>
            <person name="Sun Q."/>
            <person name="Mori K."/>
        </authorList>
    </citation>
    <scope>NUCLEOTIDE SEQUENCE [LARGE SCALE GENOMIC DNA]</scope>
    <source>
        <strain evidence="3 4">JCM 13503</strain>
    </source>
</reference>
<protein>
    <submittedName>
        <fullName evidence="3">Glycosyltransferase</fullName>
        <ecNumber evidence="3">2.4.-.-</ecNumber>
    </submittedName>
</protein>
<comment type="caution">
    <text evidence="3">The sequence shown here is derived from an EMBL/GenBank/DDBJ whole genome shotgun (WGS) entry which is preliminary data.</text>
</comment>
<evidence type="ECO:0000313" key="4">
    <source>
        <dbReference type="Proteomes" id="UP001589733"/>
    </source>
</evidence>
<dbReference type="EMBL" id="JBHLYR010000045">
    <property type="protein sequence ID" value="MFB9993279.1"/>
    <property type="molecule type" value="Genomic_DNA"/>
</dbReference>
<dbReference type="SUPFAM" id="SSF53756">
    <property type="entry name" value="UDP-Glycosyltransferase/glycogen phosphorylase"/>
    <property type="match status" value="1"/>
</dbReference>
<feature type="domain" description="Glycosyltransferase subfamily 4-like N-terminal" evidence="2">
    <location>
        <begin position="23"/>
        <end position="184"/>
    </location>
</feature>
<proteinExistence type="predicted"/>
<name>A0ABV6B0K8_9DEIO</name>
<accession>A0ABV6B0K8</accession>
<dbReference type="Pfam" id="PF13439">
    <property type="entry name" value="Glyco_transf_4"/>
    <property type="match status" value="1"/>
</dbReference>
<evidence type="ECO:0000259" key="1">
    <source>
        <dbReference type="Pfam" id="PF00534"/>
    </source>
</evidence>
<dbReference type="GO" id="GO:0016757">
    <property type="term" value="F:glycosyltransferase activity"/>
    <property type="evidence" value="ECO:0007669"/>
    <property type="project" value="UniProtKB-KW"/>
</dbReference>